<dbReference type="EMBL" id="CAUYUE010000009">
    <property type="protein sequence ID" value="CAK0783803.1"/>
    <property type="molecule type" value="Genomic_DNA"/>
</dbReference>
<dbReference type="AlphaFoldDB" id="A0AAV1I9B6"/>
<dbReference type="InterPro" id="IPR029063">
    <property type="entry name" value="SAM-dependent_MTases_sf"/>
</dbReference>
<dbReference type="Pfam" id="PF06962">
    <property type="entry name" value="rRNA_methylase"/>
    <property type="match status" value="1"/>
</dbReference>
<protein>
    <recommendedName>
        <fullName evidence="3">rRNA methylase</fullName>
    </recommendedName>
</protein>
<evidence type="ECO:0000313" key="2">
    <source>
        <dbReference type="Proteomes" id="UP001314263"/>
    </source>
</evidence>
<dbReference type="PANTHER" id="PTHR35276">
    <property type="entry name" value="S-ADENOSYL-L-METHIONINE-DEPENDENT METHYLTRANSFERASES SUPERFAMILY PROTEIN"/>
    <property type="match status" value="1"/>
</dbReference>
<dbReference type="Gene3D" id="3.40.50.150">
    <property type="entry name" value="Vaccinia Virus protein VP39"/>
    <property type="match status" value="1"/>
</dbReference>
<reference evidence="1 2" key="1">
    <citation type="submission" date="2023-10" db="EMBL/GenBank/DDBJ databases">
        <authorList>
            <person name="Maclean D."/>
            <person name="Macfadyen A."/>
        </authorList>
    </citation>
    <scope>NUCLEOTIDE SEQUENCE [LARGE SCALE GENOMIC DNA]</scope>
</reference>
<organism evidence="1 2">
    <name type="scientific">Coccomyxa viridis</name>
    <dbReference type="NCBI Taxonomy" id="1274662"/>
    <lineage>
        <taxon>Eukaryota</taxon>
        <taxon>Viridiplantae</taxon>
        <taxon>Chlorophyta</taxon>
        <taxon>core chlorophytes</taxon>
        <taxon>Trebouxiophyceae</taxon>
        <taxon>Trebouxiophyceae incertae sedis</taxon>
        <taxon>Coccomyxaceae</taxon>
        <taxon>Coccomyxa</taxon>
    </lineage>
</organism>
<comment type="caution">
    <text evidence="1">The sequence shown here is derived from an EMBL/GenBank/DDBJ whole genome shotgun (WGS) entry which is preliminary data.</text>
</comment>
<name>A0AAV1I9B6_9CHLO</name>
<dbReference type="InterPro" id="IPR010719">
    <property type="entry name" value="MnmM_MeTrfase"/>
</dbReference>
<accession>A0AAV1I9B6</accession>
<gene>
    <name evidence="1" type="ORF">CVIRNUC_007003</name>
</gene>
<dbReference type="SUPFAM" id="SSF53335">
    <property type="entry name" value="S-adenosyl-L-methionine-dependent methyltransferases"/>
    <property type="match status" value="1"/>
</dbReference>
<dbReference type="PANTHER" id="PTHR35276:SF1">
    <property type="entry name" value="TRNA (MNM(5)S(2)U34)-METHYLTRANSFERASE, CHLOROPLASTIC"/>
    <property type="match status" value="1"/>
</dbReference>
<proteinExistence type="predicted"/>
<dbReference type="Proteomes" id="UP001314263">
    <property type="component" value="Unassembled WGS sequence"/>
</dbReference>
<sequence>MLYGRLAAGRTAAYRSQIQAWTSRCSEGLFGPRRCHRRNAGVHTRCASQLDSRTAEVHKDEAEVQSSVQALSQMQPIMQQGRKMTAVAQAAWAGFVRTGDVVVDATCGNGLDSLWLARAVGRSGKLYAFDIQADAVSTTRHLLHEHSSEHPDDAQDFEVVQACHSNLKEHVREPPQLVCFNLGFLPGGDRDIITRPGTSVAAVQAALDIVRPDGLVSVLAYTGHPGGREEYEAVRALGTRQDPARLTVFEQCIANRPTAPVLLLFLKRSPGQ</sequence>
<keyword evidence="2" id="KW-1185">Reference proteome</keyword>
<evidence type="ECO:0008006" key="3">
    <source>
        <dbReference type="Google" id="ProtNLM"/>
    </source>
</evidence>
<evidence type="ECO:0000313" key="1">
    <source>
        <dbReference type="EMBL" id="CAK0783803.1"/>
    </source>
</evidence>